<keyword evidence="4" id="KW-0238">DNA-binding</keyword>
<accession>A0A1X7KPY9</accession>
<dbReference type="PIRSF" id="PIRSF005900">
    <property type="entry name" value="Dps"/>
    <property type="match status" value="1"/>
</dbReference>
<reference evidence="5" key="1">
    <citation type="submission" date="2017-04" db="EMBL/GenBank/DDBJ databases">
        <authorList>
            <person name="Varghese N."/>
            <person name="Submissions S."/>
        </authorList>
    </citation>
    <scope>NUCLEOTIDE SEQUENCE [LARGE SCALE GENOMIC DNA]</scope>
    <source>
        <strain evidence="5">DSM 4125</strain>
    </source>
</reference>
<dbReference type="EMBL" id="FXAW01000006">
    <property type="protein sequence ID" value="SMG43178.1"/>
    <property type="molecule type" value="Genomic_DNA"/>
</dbReference>
<dbReference type="InterPro" id="IPR023188">
    <property type="entry name" value="DPS_DNA-bd_CS"/>
</dbReference>
<evidence type="ECO:0000256" key="1">
    <source>
        <dbReference type="ARBA" id="ARBA00009497"/>
    </source>
</evidence>
<dbReference type="RefSeq" id="WP_085518139.1">
    <property type="nucleotide sequence ID" value="NZ_FXAW01000006.1"/>
</dbReference>
<dbReference type="STRING" id="1028.SAMN05661096_02986"/>
<dbReference type="CDD" id="cd01043">
    <property type="entry name" value="DPS"/>
    <property type="match status" value="1"/>
</dbReference>
<dbReference type="PROSITE" id="PS00818">
    <property type="entry name" value="DPS_1"/>
    <property type="match status" value="1"/>
</dbReference>
<dbReference type="PANTHER" id="PTHR42932:SF1">
    <property type="entry name" value="GENERAL STRESS PROTEIN 20U"/>
    <property type="match status" value="1"/>
</dbReference>
<gene>
    <name evidence="4" type="ORF">SAMN05661096_02986</name>
</gene>
<dbReference type="InterPro" id="IPR008331">
    <property type="entry name" value="Ferritin_DPS_dom"/>
</dbReference>
<dbReference type="OrthoDB" id="9797023at2"/>
<dbReference type="Pfam" id="PF00210">
    <property type="entry name" value="Ferritin"/>
    <property type="match status" value="1"/>
</dbReference>
<dbReference type="InterPro" id="IPR012347">
    <property type="entry name" value="Ferritin-like"/>
</dbReference>
<protein>
    <submittedName>
        <fullName evidence="4">Starvation-inducible DNA-binding protein</fullName>
    </submittedName>
</protein>
<dbReference type="SUPFAM" id="SSF47240">
    <property type="entry name" value="Ferritin-like"/>
    <property type="match status" value="1"/>
</dbReference>
<dbReference type="InterPro" id="IPR009078">
    <property type="entry name" value="Ferritin-like_SF"/>
</dbReference>
<dbReference type="AlphaFoldDB" id="A0A1X7KPY9"/>
<dbReference type="GO" id="GO:0003677">
    <property type="term" value="F:DNA binding"/>
    <property type="evidence" value="ECO:0007669"/>
    <property type="project" value="UniProtKB-KW"/>
</dbReference>
<proteinExistence type="inferred from homology"/>
<dbReference type="PRINTS" id="PR01346">
    <property type="entry name" value="HELNAPAPROT"/>
</dbReference>
<dbReference type="Proteomes" id="UP000193804">
    <property type="component" value="Unassembled WGS sequence"/>
</dbReference>
<keyword evidence="5" id="KW-1185">Reference proteome</keyword>
<dbReference type="Gene3D" id="1.20.1260.10">
    <property type="match status" value="1"/>
</dbReference>
<name>A0A1X7KPY9_9BACT</name>
<dbReference type="InterPro" id="IPR002177">
    <property type="entry name" value="DPS_DNA-bd"/>
</dbReference>
<evidence type="ECO:0000313" key="5">
    <source>
        <dbReference type="Proteomes" id="UP000193804"/>
    </source>
</evidence>
<dbReference type="PANTHER" id="PTHR42932">
    <property type="entry name" value="GENERAL STRESS PROTEIN 20U"/>
    <property type="match status" value="1"/>
</dbReference>
<sequence length="163" mass="19168">MSTTVEKRYRKLGFDKSETERLVEVMNALLANYHMHYQKLRNFHWNVKGADFFDLHEQFEERYDIAKESIDEIAERIRVFGHTPLSNLSDYMEHSNIKESPTDLPAEEMVEEILNDYQILLSFLTDAMNAAIDIGDVGTEDMLNTFIQDMEKHHWMLSSFLGK</sequence>
<dbReference type="PROSITE" id="PS00819">
    <property type="entry name" value="DPS_2"/>
    <property type="match status" value="1"/>
</dbReference>
<evidence type="ECO:0000256" key="2">
    <source>
        <dbReference type="RuleBase" id="RU003875"/>
    </source>
</evidence>
<evidence type="ECO:0000259" key="3">
    <source>
        <dbReference type="Pfam" id="PF00210"/>
    </source>
</evidence>
<feature type="domain" description="Ferritin/DPS" evidence="3">
    <location>
        <begin position="26"/>
        <end position="163"/>
    </location>
</feature>
<dbReference type="GO" id="GO:0008199">
    <property type="term" value="F:ferric iron binding"/>
    <property type="evidence" value="ECO:0007669"/>
    <property type="project" value="InterPro"/>
</dbReference>
<evidence type="ECO:0000313" key="4">
    <source>
        <dbReference type="EMBL" id="SMG43178.1"/>
    </source>
</evidence>
<comment type="similarity">
    <text evidence="1 2">Belongs to the Dps family.</text>
</comment>
<organism evidence="4 5">
    <name type="scientific">Marivirga sericea</name>
    <dbReference type="NCBI Taxonomy" id="1028"/>
    <lineage>
        <taxon>Bacteria</taxon>
        <taxon>Pseudomonadati</taxon>
        <taxon>Bacteroidota</taxon>
        <taxon>Cytophagia</taxon>
        <taxon>Cytophagales</taxon>
        <taxon>Marivirgaceae</taxon>
        <taxon>Marivirga</taxon>
    </lineage>
</organism>
<dbReference type="GO" id="GO:0016722">
    <property type="term" value="F:oxidoreductase activity, acting on metal ions"/>
    <property type="evidence" value="ECO:0007669"/>
    <property type="project" value="InterPro"/>
</dbReference>